<dbReference type="SUPFAM" id="SSF53300">
    <property type="entry name" value="vWA-like"/>
    <property type="match status" value="1"/>
</dbReference>
<dbReference type="GO" id="GO:0016887">
    <property type="term" value="F:ATP hydrolysis activity"/>
    <property type="evidence" value="ECO:0007669"/>
    <property type="project" value="InterPro"/>
</dbReference>
<feature type="compositionally biased region" description="Basic and acidic residues" evidence="1">
    <location>
        <begin position="1623"/>
        <end position="1660"/>
    </location>
</feature>
<keyword evidence="2" id="KW-0732">Signal</keyword>
<dbReference type="EMBL" id="CAJNJA010097141">
    <property type="protein sequence ID" value="CAE7942597.1"/>
    <property type="molecule type" value="Genomic_DNA"/>
</dbReference>
<name>A0A813CJG3_9DINO</name>
<dbReference type="Proteomes" id="UP000601435">
    <property type="component" value="Unassembled WGS sequence"/>
</dbReference>
<dbReference type="InterPro" id="IPR036908">
    <property type="entry name" value="RlpA-like_sf"/>
</dbReference>
<dbReference type="SUPFAM" id="SSF52540">
    <property type="entry name" value="P-loop containing nucleoside triphosphate hydrolases"/>
    <property type="match status" value="2"/>
</dbReference>
<dbReference type="SUPFAM" id="SSF50685">
    <property type="entry name" value="Barwin-like endoglucanases"/>
    <property type="match status" value="1"/>
</dbReference>
<reference evidence="4" key="1">
    <citation type="submission" date="2021-02" db="EMBL/GenBank/DDBJ databases">
        <authorList>
            <person name="Dougan E. K."/>
            <person name="Rhodes N."/>
            <person name="Thang M."/>
            <person name="Chan C."/>
        </authorList>
    </citation>
    <scope>NUCLEOTIDE SEQUENCE</scope>
</reference>
<feature type="domain" description="AAA+ ATPase" evidence="3">
    <location>
        <begin position="939"/>
        <end position="1121"/>
    </location>
</feature>
<organism evidence="4 5">
    <name type="scientific">Symbiodinium necroappetens</name>
    <dbReference type="NCBI Taxonomy" id="1628268"/>
    <lineage>
        <taxon>Eukaryota</taxon>
        <taxon>Sar</taxon>
        <taxon>Alveolata</taxon>
        <taxon>Dinophyceae</taxon>
        <taxon>Suessiales</taxon>
        <taxon>Symbiodiniaceae</taxon>
        <taxon>Symbiodinium</taxon>
    </lineage>
</organism>
<dbReference type="PANTHER" id="PTHR21610:SF9">
    <property type="entry name" value="VON WILLEBRAND FACTOR A DOMAIN-CONTAINING PROTEIN 8"/>
    <property type="match status" value="1"/>
</dbReference>
<dbReference type="PANTHER" id="PTHR21610">
    <property type="entry name" value="VON WILLEBRAND FACTOR A DOMAIN-CONTAINING PROTEIN 8"/>
    <property type="match status" value="1"/>
</dbReference>
<evidence type="ECO:0000256" key="1">
    <source>
        <dbReference type="SAM" id="MobiDB-lite"/>
    </source>
</evidence>
<dbReference type="Pfam" id="PF07728">
    <property type="entry name" value="AAA_5"/>
    <property type="match status" value="2"/>
</dbReference>
<dbReference type="InterPro" id="IPR039891">
    <property type="entry name" value="VWA8"/>
</dbReference>
<dbReference type="GO" id="GO:0005737">
    <property type="term" value="C:cytoplasm"/>
    <property type="evidence" value="ECO:0007669"/>
    <property type="project" value="TreeGrafter"/>
</dbReference>
<dbReference type="InterPro" id="IPR025197">
    <property type="entry name" value="DUF4116"/>
</dbReference>
<dbReference type="InterPro" id="IPR003593">
    <property type="entry name" value="AAA+_ATPase"/>
</dbReference>
<feature type="chain" id="PRO_5032339098" evidence="2">
    <location>
        <begin position="25"/>
        <end position="1965"/>
    </location>
</feature>
<dbReference type="InterPro" id="IPR027417">
    <property type="entry name" value="P-loop_NTPase"/>
</dbReference>
<proteinExistence type="predicted"/>
<sequence>MAAMPSLGNLFALAVLAGLGLTWAEPEASDALTRDSECEQGQCALNALQLQKAAVDEHKDSAGENASVEFNLYGYHHWATTTVYGDAPRAACGGVNTAQLVRGTPYYNVASAQSMWLNCGGTGSCWCGQSGGGGGTTGMGCFSCAKGRFLRSSYGTRGKALWALLEEEKEETSSTAFITENSSSPFASGEIVIVVGDLCPSAGNEDWCPKSPGRRNTYGSFHHLDFSHYPWNIDTRRSVPNLNFVFSRMECPHEIRVLPLLNNLLENREMQLEDGRFLSRFATGECAGHGTDGTVKDCEMVRVSPDFLVIAIGMPCRGNPLDPPLRSRFASHNIHRRRAAEAVQDASRHVPGVTDAILKKVKAVLEEVEINAINLKNKVDAEAVAVVLETVRQYGDLLGFAQGKYHRDPEVVLAAVASSSWAMRYVDQSLLNDDSFVLQILRANPLALRLLPEQFRSDRSFVLAAVTGDGRSLAFAAVELRCDTGFATQAVRANPDALEFVPEHLKADRDFVAIALANDGRALRFASAQLRDDRELVLSSVQQNSAAMAFAGASLLEDRGFVLEAVQLHGVALEHAPRFHGDEEVALHGIASCAEAMRFADGLRDRRSFALQAVKTAGRSLRYVSAELRGDKELVLAALANSGVALEFVSEELKEDEEVVWCAVSQDISALQHAPAFRANAKFLLRCVACRSCDVLEYADRGLTADKEFAFSVVAQDVHSLRFLASELQCCRDLILHATALDETASLSYAGELAEPLESFLSEARRLGSAGAMVRRHPNSRNIVLRGVAWHPLSLWFASANLKTDPEFQEQAAWLSNQAPVASAAAAPSGVMELFPNASAFATMRRSYPLDLVHAGASEWGASGKGNKQASSGCLVEAVRKSEENCKATVTFRDQQTAELQDVAVPAGNWRAGKLQAGSLRLTPTQQRLVGAIMQDHAAGMDICLVGEKGVGKSALVRAFSEQLGLRRRVIFCFKDLLARDLLQRRTTDQVGQTQWQDSALVQAAIGGDIAVLDGLHRLAHGHVAILGPLLADREAVLPDGSRLVSPERWRKLIAVKGLCQDCREFEEAHVRFRAVHPSFRCVATAETQASQREGRQNLWLDDEVATLFHFHSVAPLPAQEQVQLATRSRVSKNEQVFQGLIMFGEKMRSASLEDPGLEPLRMTLRILLRIAVHLDKRPGDVVGAMSRVFSACLDFLPPSSQEAVHRILQAALKASGVPITHWVPHALADDDSRRRRQELRELENIAIQARMFGGGGQEVDEAREKAESDREQQRRARLESLRKQGEASLLRKPVEAARVANGILKIGDVSCPLRVPARPELVPDVAFVDIPQHVDILKGMLLDWSLGHHLLLVGNQGVGKNKLTDRLLGLLQCEREYIQLHRDTTVQSLTLAPSLRSGVVVWEDSPLLRAVKAGRCLVVDEADKAPLEVVCVLKALSEDGELSLPDGRTVVRENDARFAEASDEVVKMSSSFRLFVLANRPGYPFMGNDFFRVCGDVFSCHVVDNPDIASEVELLKSVGPDVPKNRIIQLSLLFAELRELVASGQLAYPYSTRELVKLVSHAQRFPRDSLEEVAAGVFAFDIADTKKRKPLLQVLQRHGIATTEEGVRLLEGRRHQSNMTLRLDEDRDKSKDVTNQDNPDGERPPDMAEGGPKHGEWDGQQHIGGNRFAGGSGGTGTAGLGGRWGPYRLDVGQKLVQVSEDKKQGLDEATKRKAQQMADEAYQKRLAEMKMSLKEGEAYAALREQVATQIQEMKVCLESQAARQHERQWLKNQTMGELDESRLVDGITGCKTVYMRRGDPEGQMFGKSQQHPKRLTFVMDISGSMYTFNRIDRRLQRLQEVAAFIFESFTGFEDKYDYRMVGHSGTGPEAERLVEWGRPPRSDRERLEICKSMEAHAQFCYPGDHTLEATARAIAELGRQTADERFLLVVSDADLQRYNIDIRQLGLKVDPPRLLTKPSCISQL</sequence>
<feature type="region of interest" description="Disordered" evidence="1">
    <location>
        <begin position="1612"/>
        <end position="1682"/>
    </location>
</feature>
<dbReference type="GO" id="GO:0005524">
    <property type="term" value="F:ATP binding"/>
    <property type="evidence" value="ECO:0007669"/>
    <property type="project" value="InterPro"/>
</dbReference>
<feature type="compositionally biased region" description="Gly residues" evidence="1">
    <location>
        <begin position="1668"/>
        <end position="1682"/>
    </location>
</feature>
<dbReference type="SMART" id="SM00382">
    <property type="entry name" value="AAA"/>
    <property type="match status" value="2"/>
</dbReference>
<feature type="signal peptide" evidence="2">
    <location>
        <begin position="1"/>
        <end position="24"/>
    </location>
</feature>
<keyword evidence="5" id="KW-1185">Reference proteome</keyword>
<protein>
    <submittedName>
        <fullName evidence="4">Vwa8 protein</fullName>
    </submittedName>
</protein>
<dbReference type="Gene3D" id="2.40.40.10">
    <property type="entry name" value="RlpA-like domain"/>
    <property type="match status" value="1"/>
</dbReference>
<dbReference type="Gene3D" id="3.40.50.300">
    <property type="entry name" value="P-loop containing nucleotide triphosphate hydrolases"/>
    <property type="match status" value="2"/>
</dbReference>
<dbReference type="InterPro" id="IPR036465">
    <property type="entry name" value="vWFA_dom_sf"/>
</dbReference>
<dbReference type="OrthoDB" id="5186at2759"/>
<evidence type="ECO:0000259" key="3">
    <source>
        <dbReference type="SMART" id="SM00382"/>
    </source>
</evidence>
<accession>A0A813CJG3</accession>
<dbReference type="Pfam" id="PF13475">
    <property type="entry name" value="DUF4116"/>
    <property type="match status" value="4"/>
</dbReference>
<gene>
    <name evidence="4" type="primary">Vwa8</name>
    <name evidence="4" type="ORF">SNEC2469_LOCUS34723</name>
</gene>
<feature type="domain" description="AAA+ ATPase" evidence="3">
    <location>
        <begin position="1347"/>
        <end position="1508"/>
    </location>
</feature>
<evidence type="ECO:0000313" key="4">
    <source>
        <dbReference type="EMBL" id="CAE7942597.1"/>
    </source>
</evidence>
<dbReference type="InterPro" id="IPR011704">
    <property type="entry name" value="ATPase_dyneun-rel_AAA"/>
</dbReference>
<evidence type="ECO:0000313" key="5">
    <source>
        <dbReference type="Proteomes" id="UP000601435"/>
    </source>
</evidence>
<evidence type="ECO:0000256" key="2">
    <source>
        <dbReference type="SAM" id="SignalP"/>
    </source>
</evidence>
<comment type="caution">
    <text evidence="4">The sequence shown here is derived from an EMBL/GenBank/DDBJ whole genome shotgun (WGS) entry which is preliminary data.</text>
</comment>